<dbReference type="CDD" id="cd06267">
    <property type="entry name" value="PBP1_LacI_sugar_binding-like"/>
    <property type="match status" value="1"/>
</dbReference>
<organism evidence="5 6">
    <name type="scientific">Cohnella zeiphila</name>
    <dbReference type="NCBI Taxonomy" id="2761120"/>
    <lineage>
        <taxon>Bacteria</taxon>
        <taxon>Bacillati</taxon>
        <taxon>Bacillota</taxon>
        <taxon>Bacilli</taxon>
        <taxon>Bacillales</taxon>
        <taxon>Paenibacillaceae</taxon>
        <taxon>Cohnella</taxon>
    </lineage>
</organism>
<dbReference type="Pfam" id="PF13377">
    <property type="entry name" value="Peripla_BP_3"/>
    <property type="match status" value="1"/>
</dbReference>
<dbReference type="PROSITE" id="PS50932">
    <property type="entry name" value="HTH_LACI_2"/>
    <property type="match status" value="1"/>
</dbReference>
<keyword evidence="6" id="KW-1185">Reference proteome</keyword>
<dbReference type="InterPro" id="IPR046335">
    <property type="entry name" value="LacI/GalR-like_sensor"/>
</dbReference>
<dbReference type="GO" id="GO:0003700">
    <property type="term" value="F:DNA-binding transcription factor activity"/>
    <property type="evidence" value="ECO:0007669"/>
    <property type="project" value="TreeGrafter"/>
</dbReference>
<dbReference type="EMBL" id="JACJVO010000023">
    <property type="protein sequence ID" value="MBB6732964.1"/>
    <property type="molecule type" value="Genomic_DNA"/>
</dbReference>
<dbReference type="Pfam" id="PF00356">
    <property type="entry name" value="LacI"/>
    <property type="match status" value="1"/>
</dbReference>
<evidence type="ECO:0000256" key="2">
    <source>
        <dbReference type="ARBA" id="ARBA00023125"/>
    </source>
</evidence>
<evidence type="ECO:0000313" key="5">
    <source>
        <dbReference type="EMBL" id="MBB6732964.1"/>
    </source>
</evidence>
<dbReference type="Gene3D" id="3.40.50.2300">
    <property type="match status" value="2"/>
</dbReference>
<dbReference type="RefSeq" id="WP_185130626.1">
    <property type="nucleotide sequence ID" value="NZ_JACJVO010000023.1"/>
</dbReference>
<name>A0A7X0SN62_9BACL</name>
<dbReference type="InterPro" id="IPR010982">
    <property type="entry name" value="Lambda_DNA-bd_dom_sf"/>
</dbReference>
<evidence type="ECO:0000256" key="3">
    <source>
        <dbReference type="ARBA" id="ARBA00023163"/>
    </source>
</evidence>
<evidence type="ECO:0000259" key="4">
    <source>
        <dbReference type="PROSITE" id="PS50932"/>
    </source>
</evidence>
<gene>
    <name evidence="5" type="ORF">H7C18_18780</name>
</gene>
<reference evidence="5 6" key="1">
    <citation type="submission" date="2020-08" db="EMBL/GenBank/DDBJ databases">
        <title>Cohnella phylogeny.</title>
        <authorList>
            <person name="Dunlap C."/>
        </authorList>
    </citation>
    <scope>NUCLEOTIDE SEQUENCE [LARGE SCALE GENOMIC DNA]</scope>
    <source>
        <strain evidence="5 6">CBP 2801</strain>
    </source>
</reference>
<dbReference type="InterPro" id="IPR000843">
    <property type="entry name" value="HTH_LacI"/>
</dbReference>
<dbReference type="PANTHER" id="PTHR30146:SF109">
    <property type="entry name" value="HTH-TYPE TRANSCRIPTIONAL REGULATOR GALS"/>
    <property type="match status" value="1"/>
</dbReference>
<dbReference type="Gene3D" id="1.10.260.40">
    <property type="entry name" value="lambda repressor-like DNA-binding domains"/>
    <property type="match status" value="1"/>
</dbReference>
<dbReference type="Proteomes" id="UP000564644">
    <property type="component" value="Unassembled WGS sequence"/>
</dbReference>
<dbReference type="AlphaFoldDB" id="A0A7X0SN62"/>
<protein>
    <submittedName>
        <fullName evidence="5">LacI family DNA-binding transcriptional regulator</fullName>
    </submittedName>
</protein>
<dbReference type="PANTHER" id="PTHR30146">
    <property type="entry name" value="LACI-RELATED TRANSCRIPTIONAL REPRESSOR"/>
    <property type="match status" value="1"/>
</dbReference>
<proteinExistence type="predicted"/>
<dbReference type="CDD" id="cd01392">
    <property type="entry name" value="HTH_LacI"/>
    <property type="match status" value="1"/>
</dbReference>
<comment type="caution">
    <text evidence="5">The sequence shown here is derived from an EMBL/GenBank/DDBJ whole genome shotgun (WGS) entry which is preliminary data.</text>
</comment>
<dbReference type="SUPFAM" id="SSF53822">
    <property type="entry name" value="Periplasmic binding protein-like I"/>
    <property type="match status" value="1"/>
</dbReference>
<dbReference type="InterPro" id="IPR028082">
    <property type="entry name" value="Peripla_BP_I"/>
</dbReference>
<keyword evidence="3" id="KW-0804">Transcription</keyword>
<keyword evidence="1" id="KW-0805">Transcription regulation</keyword>
<dbReference type="GO" id="GO:0000976">
    <property type="term" value="F:transcription cis-regulatory region binding"/>
    <property type="evidence" value="ECO:0007669"/>
    <property type="project" value="TreeGrafter"/>
</dbReference>
<evidence type="ECO:0000313" key="6">
    <source>
        <dbReference type="Proteomes" id="UP000564644"/>
    </source>
</evidence>
<dbReference type="SMART" id="SM00354">
    <property type="entry name" value="HTH_LACI"/>
    <property type="match status" value="1"/>
</dbReference>
<feature type="domain" description="HTH lacI-type" evidence="4">
    <location>
        <begin position="3"/>
        <end position="57"/>
    </location>
</feature>
<evidence type="ECO:0000256" key="1">
    <source>
        <dbReference type="ARBA" id="ARBA00023015"/>
    </source>
</evidence>
<sequence>MSKTSQQIAEICGVSRGTVDRALNNRPGINPETKERILKVAEQLGYRPHFLAQSLVKGSTKSIGAVLFDINNRIFPQLVNAIETRASELGYFLYLTLTNKDPEKERECLQHLVDRRVDGILLLSVNKGDDFERFVSKLGVPVITFGNLVSDEIPYIWVDDRKAIRDAVKRLAALGYEEIIYVSPPMALSGRTNLYAVEQRHAGFRQAIAEAGGALSADLILHKGYLEEIEGLLRKGSKRKVILCTSDKYALKVLLHLKKKGIRVPQDVGLMGFDNIDTLEYITPSLSTIAYSADEVGTKAVDLLVDRIAGRNVPLRTMVPHEIIEGEST</sequence>
<accession>A0A7X0SN62</accession>
<dbReference type="SUPFAM" id="SSF47413">
    <property type="entry name" value="lambda repressor-like DNA-binding domains"/>
    <property type="match status" value="1"/>
</dbReference>
<keyword evidence="2 5" id="KW-0238">DNA-binding</keyword>